<feature type="transmembrane region" description="Helical" evidence="1">
    <location>
        <begin position="42"/>
        <end position="65"/>
    </location>
</feature>
<dbReference type="EMBL" id="JABWGO010000001">
    <property type="protein sequence ID" value="NUW40607.1"/>
    <property type="molecule type" value="Genomic_DNA"/>
</dbReference>
<reference evidence="2 3" key="1">
    <citation type="submission" date="2020-06" db="EMBL/GenBank/DDBJ databases">
        <authorList>
            <person name="Chanama M."/>
        </authorList>
    </citation>
    <scope>NUCLEOTIDE SEQUENCE [LARGE SCALE GENOMIC DNA]</scope>
    <source>
        <strain evidence="2 3">TBRC6557</strain>
    </source>
</reference>
<protein>
    <submittedName>
        <fullName evidence="2">Uncharacterized protein</fullName>
    </submittedName>
</protein>
<keyword evidence="3" id="KW-1185">Reference proteome</keyword>
<keyword evidence="1" id="KW-0472">Membrane</keyword>
<accession>A0A7Y6MAF7</accession>
<organism evidence="2 3">
    <name type="scientific">Nonomuraea rhodomycinica</name>
    <dbReference type="NCBI Taxonomy" id="1712872"/>
    <lineage>
        <taxon>Bacteria</taxon>
        <taxon>Bacillati</taxon>
        <taxon>Actinomycetota</taxon>
        <taxon>Actinomycetes</taxon>
        <taxon>Streptosporangiales</taxon>
        <taxon>Streptosporangiaceae</taxon>
        <taxon>Nonomuraea</taxon>
    </lineage>
</organism>
<sequence>MYVGAGLTVVAAVYPLIDRSVLADHIKAGYPAYGSGAIDSAVTAYLAILSTIGVLGLLGWLGTAWAARAGKRWARPLAAGLLAIAVCVAVAGLTVRDTSGDVGLAPLPGWLQVLPCVAGLAAVVLWRRTE</sequence>
<feature type="transmembrane region" description="Helical" evidence="1">
    <location>
        <begin position="107"/>
        <end position="126"/>
    </location>
</feature>
<evidence type="ECO:0000313" key="2">
    <source>
        <dbReference type="EMBL" id="NUW40607.1"/>
    </source>
</evidence>
<dbReference type="AlphaFoldDB" id="A0A7Y6MAF7"/>
<keyword evidence="1" id="KW-1133">Transmembrane helix</keyword>
<dbReference type="Proteomes" id="UP000546126">
    <property type="component" value="Unassembled WGS sequence"/>
</dbReference>
<evidence type="ECO:0000313" key="3">
    <source>
        <dbReference type="Proteomes" id="UP000546126"/>
    </source>
</evidence>
<evidence type="ECO:0000256" key="1">
    <source>
        <dbReference type="SAM" id="Phobius"/>
    </source>
</evidence>
<name>A0A7Y6MAF7_9ACTN</name>
<proteinExistence type="predicted"/>
<gene>
    <name evidence="2" type="ORF">HT134_10710</name>
</gene>
<feature type="transmembrane region" description="Helical" evidence="1">
    <location>
        <begin position="77"/>
        <end position="95"/>
    </location>
</feature>
<comment type="caution">
    <text evidence="2">The sequence shown here is derived from an EMBL/GenBank/DDBJ whole genome shotgun (WGS) entry which is preliminary data.</text>
</comment>
<keyword evidence="1" id="KW-0812">Transmembrane</keyword>